<dbReference type="InterPro" id="IPR018359">
    <property type="entry name" value="Bromodomain_CS"/>
</dbReference>
<feature type="region of interest" description="Disordered" evidence="3">
    <location>
        <begin position="662"/>
        <end position="687"/>
    </location>
</feature>
<dbReference type="Proteomes" id="UP001187192">
    <property type="component" value="Unassembled WGS sequence"/>
</dbReference>
<evidence type="ECO:0000256" key="3">
    <source>
        <dbReference type="SAM" id="MobiDB-lite"/>
    </source>
</evidence>
<dbReference type="EMBL" id="BTGU01000005">
    <property type="protein sequence ID" value="GMN34747.1"/>
    <property type="molecule type" value="Genomic_DNA"/>
</dbReference>
<dbReference type="InterPro" id="IPR001487">
    <property type="entry name" value="Bromodomain"/>
</dbReference>
<dbReference type="PRINTS" id="PR00503">
    <property type="entry name" value="BROMODOMAIN"/>
</dbReference>
<keyword evidence="1 2" id="KW-0103">Bromodomain</keyword>
<feature type="region of interest" description="Disordered" evidence="3">
    <location>
        <begin position="80"/>
        <end position="100"/>
    </location>
</feature>
<dbReference type="PANTHER" id="PTHR22881:SF11">
    <property type="entry name" value="BROMODOMAIN-CONTAINING PROTEIN DDB_G0270170-LIKE ISOFORM X1"/>
    <property type="match status" value="1"/>
</dbReference>
<dbReference type="SMART" id="SM00297">
    <property type="entry name" value="BROMO"/>
    <property type="match status" value="1"/>
</dbReference>
<feature type="region of interest" description="Disordered" evidence="3">
    <location>
        <begin position="248"/>
        <end position="280"/>
    </location>
</feature>
<dbReference type="PROSITE" id="PS00633">
    <property type="entry name" value="BROMODOMAIN_1"/>
    <property type="match status" value="1"/>
</dbReference>
<dbReference type="InterPro" id="IPR051831">
    <property type="entry name" value="Bromodomain_contain_prot"/>
</dbReference>
<comment type="caution">
    <text evidence="5">The sequence shown here is derived from an EMBL/GenBank/DDBJ whole genome shotgun (WGS) entry which is preliminary data.</text>
</comment>
<accession>A0AA87ZHI6</accession>
<dbReference type="AlphaFoldDB" id="A0AA87ZHI6"/>
<dbReference type="Pfam" id="PF00439">
    <property type="entry name" value="Bromodomain"/>
    <property type="match status" value="1"/>
</dbReference>
<evidence type="ECO:0000313" key="5">
    <source>
        <dbReference type="EMBL" id="GMN34747.1"/>
    </source>
</evidence>
<evidence type="ECO:0000259" key="4">
    <source>
        <dbReference type="PROSITE" id="PS50014"/>
    </source>
</evidence>
<dbReference type="Gene3D" id="1.20.920.10">
    <property type="entry name" value="Bromodomain-like"/>
    <property type="match status" value="1"/>
</dbReference>
<evidence type="ECO:0000313" key="6">
    <source>
        <dbReference type="Proteomes" id="UP001187192"/>
    </source>
</evidence>
<feature type="compositionally biased region" description="Basic residues" evidence="3">
    <location>
        <begin position="263"/>
        <end position="274"/>
    </location>
</feature>
<gene>
    <name evidence="5" type="ORF">TIFTF001_004865</name>
</gene>
<dbReference type="InterPro" id="IPR036427">
    <property type="entry name" value="Bromodomain-like_sf"/>
</dbReference>
<organism evidence="5 6">
    <name type="scientific">Ficus carica</name>
    <name type="common">Common fig</name>
    <dbReference type="NCBI Taxonomy" id="3494"/>
    <lineage>
        <taxon>Eukaryota</taxon>
        <taxon>Viridiplantae</taxon>
        <taxon>Streptophyta</taxon>
        <taxon>Embryophyta</taxon>
        <taxon>Tracheophyta</taxon>
        <taxon>Spermatophyta</taxon>
        <taxon>Magnoliopsida</taxon>
        <taxon>eudicotyledons</taxon>
        <taxon>Gunneridae</taxon>
        <taxon>Pentapetalae</taxon>
        <taxon>rosids</taxon>
        <taxon>fabids</taxon>
        <taxon>Rosales</taxon>
        <taxon>Moraceae</taxon>
        <taxon>Ficeae</taxon>
        <taxon>Ficus</taxon>
    </lineage>
</organism>
<keyword evidence="6" id="KW-1185">Reference proteome</keyword>
<protein>
    <recommendedName>
        <fullName evidence="4">Bromo domain-containing protein</fullName>
    </recommendedName>
</protein>
<reference evidence="5" key="1">
    <citation type="submission" date="2023-07" db="EMBL/GenBank/DDBJ databases">
        <title>draft genome sequence of fig (Ficus carica).</title>
        <authorList>
            <person name="Takahashi T."/>
            <person name="Nishimura K."/>
        </authorList>
    </citation>
    <scope>NUCLEOTIDE SEQUENCE</scope>
</reference>
<sequence length="687" mass="75676">MTIMEKKKKKKGRPSLLDLQKRSLKQQQQLQKQNHQKPISLNFASNPNSLPPELFFATAAAGDDDDDERKEKKHKLLLGFNSNSDSHDRPTLSSFDSNADDVDHKRRRNCAAFAHHGSNQMSEKVLKATDNCSSVHGLQVETGPTTPLPDKKLLVFILDRLQKKDTYGVFSEPVDPEELPDYHEIVENPMDFGTVRQKLDCGVYTNLEQFERDVFLICSNAMEYNAPDTIYFRQARSMHELAKKDFENLRQESDDDEPEPKIVRRGRPPGKKVKKSIESSPVECVGPESFSDATLGSLGENANGFNTYNLRKARNTSMLRPSDAVVNGVLHRSLSGETCTSWMSEWENEFPASVLRSVMKYGKKQFAVDENKRDTYRFWSASDGPSNFAALGGERKQLMVVDNAGLEHSYASSVARFAADLGPVVWKIVLKKIASILPVELKLGPAGWTGGENGASKNEKLLVCEKRVVPDLAANDLTSRVLPQSISASNSVAAEKFSVQGREDGETVRCLNNQSESASLNGSVGGMRPVVPFQLQQNSMVQSCINGPSSGPDPYNQPQMGIVKPTTLTGERSQADASVPSQMSGMVSTGRNTAFTNDMDASESNLLITASRADYGHFLPQGPSSFGSFRVPESGFVGEESLRGLAMQHRLDSHYLGPSESSVKFRATASSSSPQQPDLALQLRMGR</sequence>
<feature type="domain" description="Bromo" evidence="4">
    <location>
        <begin position="162"/>
        <end position="232"/>
    </location>
</feature>
<dbReference type="PROSITE" id="PS50014">
    <property type="entry name" value="BROMODOMAIN_2"/>
    <property type="match status" value="1"/>
</dbReference>
<evidence type="ECO:0000256" key="1">
    <source>
        <dbReference type="ARBA" id="ARBA00023117"/>
    </source>
</evidence>
<dbReference type="CDD" id="cd04369">
    <property type="entry name" value="Bromodomain"/>
    <property type="match status" value="1"/>
</dbReference>
<feature type="compositionally biased region" description="Low complexity" evidence="3">
    <location>
        <begin position="25"/>
        <end position="37"/>
    </location>
</feature>
<name>A0AA87ZHI6_FICCA</name>
<proteinExistence type="predicted"/>
<dbReference type="SUPFAM" id="SSF47370">
    <property type="entry name" value="Bromodomain"/>
    <property type="match status" value="1"/>
</dbReference>
<feature type="region of interest" description="Disordered" evidence="3">
    <location>
        <begin position="23"/>
        <end position="47"/>
    </location>
</feature>
<evidence type="ECO:0000256" key="2">
    <source>
        <dbReference type="PROSITE-ProRule" id="PRU00035"/>
    </source>
</evidence>
<dbReference type="PANTHER" id="PTHR22881">
    <property type="entry name" value="BROMODOMAIN CONTAINING PROTEIN"/>
    <property type="match status" value="1"/>
</dbReference>